<dbReference type="AlphaFoldDB" id="A0AAW0R2R8"/>
<dbReference type="PANTHER" id="PTHR31308:SF5">
    <property type="entry name" value="ERGOSTERYL-BETA-GLUCOSIDASE"/>
    <property type="match status" value="1"/>
</dbReference>
<accession>A0AAW0R2R8</accession>
<comment type="caution">
    <text evidence="1">The sequence shown here is derived from an EMBL/GenBank/DDBJ whole genome shotgun (WGS) entry which is preliminary data.</text>
</comment>
<evidence type="ECO:0000313" key="2">
    <source>
        <dbReference type="Proteomes" id="UP001392437"/>
    </source>
</evidence>
<dbReference type="EMBL" id="JAQQWP010000004">
    <property type="protein sequence ID" value="KAK8121516.1"/>
    <property type="molecule type" value="Genomic_DNA"/>
</dbReference>
<dbReference type="Proteomes" id="UP001392437">
    <property type="component" value="Unassembled WGS sequence"/>
</dbReference>
<name>A0AAW0R2R8_9PEZI</name>
<dbReference type="GO" id="GO:0050295">
    <property type="term" value="F:steryl-beta-glucosidase activity"/>
    <property type="evidence" value="ECO:0007669"/>
    <property type="project" value="TreeGrafter"/>
</dbReference>
<dbReference type="GO" id="GO:1904462">
    <property type="term" value="P:ergosteryl 3-beta-D-glucoside catabolic process"/>
    <property type="evidence" value="ECO:0007669"/>
    <property type="project" value="TreeGrafter"/>
</dbReference>
<gene>
    <name evidence="1" type="ORF">PG999_005636</name>
</gene>
<keyword evidence="2" id="KW-1185">Reference proteome</keyword>
<organism evidence="1 2">
    <name type="scientific">Apiospora kogelbergensis</name>
    <dbReference type="NCBI Taxonomy" id="1337665"/>
    <lineage>
        <taxon>Eukaryota</taxon>
        <taxon>Fungi</taxon>
        <taxon>Dikarya</taxon>
        <taxon>Ascomycota</taxon>
        <taxon>Pezizomycotina</taxon>
        <taxon>Sordariomycetes</taxon>
        <taxon>Xylariomycetidae</taxon>
        <taxon>Amphisphaeriales</taxon>
        <taxon>Apiosporaceae</taxon>
        <taxon>Apiospora</taxon>
    </lineage>
</organism>
<sequence length="203" mass="23200">MKHLYANLPGIDYRRCSGPAMRWRRSSLIGGHPSYQREEVVSVQTFLQDAFIEAFGSLADAFGHFEACVGFDPMNEPHRDCPSLAQSLALGSGYAQKVPFYVKSWCYPTRKSHDLLVDPKGRSVWLTPSSTGDADTGTGIHGVWSWDEQNKAPVIHQNDCFERDHRPGREGQALEWYRDCWTPFLLKFSERVSRNNPSRYEEK</sequence>
<dbReference type="PANTHER" id="PTHR31308">
    <property type="match status" value="1"/>
</dbReference>
<reference evidence="1 2" key="1">
    <citation type="submission" date="2023-01" db="EMBL/GenBank/DDBJ databases">
        <title>Analysis of 21 Apiospora genomes using comparative genomics revels a genus with tremendous synthesis potential of carbohydrate active enzymes and secondary metabolites.</title>
        <authorList>
            <person name="Sorensen T."/>
        </authorList>
    </citation>
    <scope>NUCLEOTIDE SEQUENCE [LARGE SCALE GENOMIC DNA]</scope>
    <source>
        <strain evidence="1 2">CBS 117206</strain>
    </source>
</reference>
<protein>
    <submittedName>
        <fullName evidence="1">Uncharacterized protein</fullName>
    </submittedName>
</protein>
<dbReference type="InterPro" id="IPR052066">
    <property type="entry name" value="Glycosphingolipid_Hydrolases"/>
</dbReference>
<evidence type="ECO:0000313" key="1">
    <source>
        <dbReference type="EMBL" id="KAK8121516.1"/>
    </source>
</evidence>
<proteinExistence type="predicted"/>
<dbReference type="Gene3D" id="3.20.20.80">
    <property type="entry name" value="Glycosidases"/>
    <property type="match status" value="1"/>
</dbReference>